<organism evidence="4 5">
    <name type="scientific">Melaminivora alkalimesophila</name>
    <dbReference type="NCBI Taxonomy" id="1165852"/>
    <lineage>
        <taxon>Bacteria</taxon>
        <taxon>Pseudomonadati</taxon>
        <taxon>Pseudomonadota</taxon>
        <taxon>Betaproteobacteria</taxon>
        <taxon>Burkholderiales</taxon>
        <taxon>Comamonadaceae</taxon>
        <taxon>Melaminivora</taxon>
    </lineage>
</organism>
<dbReference type="RefSeq" id="WP_019373949.1">
    <property type="nucleotide sequence ID" value="NZ_ALEE01000404.1"/>
</dbReference>
<dbReference type="InterPro" id="IPR002110">
    <property type="entry name" value="Ankyrin_rpt"/>
</dbReference>
<keyword evidence="5" id="KW-1185">Reference proteome</keyword>
<evidence type="ECO:0000256" key="2">
    <source>
        <dbReference type="ARBA" id="ARBA00023043"/>
    </source>
</evidence>
<evidence type="ECO:0000256" key="3">
    <source>
        <dbReference type="PROSITE-ProRule" id="PRU00023"/>
    </source>
</evidence>
<evidence type="ECO:0000313" key="4">
    <source>
        <dbReference type="EMBL" id="PWW43611.1"/>
    </source>
</evidence>
<evidence type="ECO:0000313" key="5">
    <source>
        <dbReference type="Proteomes" id="UP000246483"/>
    </source>
</evidence>
<proteinExistence type="predicted"/>
<dbReference type="OrthoDB" id="198309at2"/>
<dbReference type="Gene3D" id="1.25.40.20">
    <property type="entry name" value="Ankyrin repeat-containing domain"/>
    <property type="match status" value="3"/>
</dbReference>
<keyword evidence="2 3" id="KW-0040">ANK repeat</keyword>
<name>A0A317RA44_9BURK</name>
<feature type="repeat" description="ANK" evidence="3">
    <location>
        <begin position="92"/>
        <end position="120"/>
    </location>
</feature>
<dbReference type="EMBL" id="QGUB01000010">
    <property type="protein sequence ID" value="PWW43611.1"/>
    <property type="molecule type" value="Genomic_DNA"/>
</dbReference>
<dbReference type="Pfam" id="PF12796">
    <property type="entry name" value="Ank_2"/>
    <property type="match status" value="1"/>
</dbReference>
<dbReference type="InterPro" id="IPR036770">
    <property type="entry name" value="Ankyrin_rpt-contain_sf"/>
</dbReference>
<dbReference type="PANTHER" id="PTHR24166">
    <property type="entry name" value="ROLLING PEBBLES, ISOFORM B"/>
    <property type="match status" value="1"/>
</dbReference>
<gene>
    <name evidence="4" type="ORF">DFR36_11049</name>
</gene>
<feature type="repeat" description="ANK" evidence="3">
    <location>
        <begin position="158"/>
        <end position="190"/>
    </location>
</feature>
<comment type="caution">
    <text evidence="4">The sequence shown here is derived from an EMBL/GenBank/DDBJ whole genome shotgun (WGS) entry which is preliminary data.</text>
</comment>
<dbReference type="AlphaFoldDB" id="A0A317RA44"/>
<dbReference type="Proteomes" id="UP000246483">
    <property type="component" value="Unassembled WGS sequence"/>
</dbReference>
<dbReference type="PROSITE" id="PS50297">
    <property type="entry name" value="ANK_REP_REGION"/>
    <property type="match status" value="3"/>
</dbReference>
<dbReference type="PRINTS" id="PR01415">
    <property type="entry name" value="ANKYRIN"/>
</dbReference>
<dbReference type="PANTHER" id="PTHR24166:SF48">
    <property type="entry name" value="PROTEIN VAPYRIN"/>
    <property type="match status" value="1"/>
</dbReference>
<accession>A0A317RA44</accession>
<evidence type="ECO:0000256" key="1">
    <source>
        <dbReference type="ARBA" id="ARBA00022737"/>
    </source>
</evidence>
<dbReference type="PROSITE" id="PS50088">
    <property type="entry name" value="ANK_REPEAT"/>
    <property type="match status" value="3"/>
</dbReference>
<dbReference type="Pfam" id="PF00023">
    <property type="entry name" value="Ank"/>
    <property type="match status" value="1"/>
</dbReference>
<protein>
    <submittedName>
        <fullName evidence="4">Uncharacterized protein</fullName>
    </submittedName>
</protein>
<dbReference type="InterPro" id="IPR050889">
    <property type="entry name" value="Dendritic_Spine_Reg/Scaffold"/>
</dbReference>
<dbReference type="SUPFAM" id="SSF48403">
    <property type="entry name" value="Ankyrin repeat"/>
    <property type="match status" value="1"/>
</dbReference>
<sequence>MIARRAAVGALGAFGLGWTGLAHASTYEEFFRAIELDNAQAVAALLRRGFDPNARNPKREPALIVALHGGSPRAAAVLIGARGLQVNARNPKGETALMMAALHGHMEAARALLARDADVNQPGWTPLHYAASSTADEAPAMVALLLEHHAYIDAASPNGTTPLMMAVRYGRIDAARLLLQEGADPSLRNERGLSAIDFAQQANRPELVELVAEAIRQRQPHRGRW</sequence>
<dbReference type="SMART" id="SM00248">
    <property type="entry name" value="ANK"/>
    <property type="match status" value="5"/>
</dbReference>
<feature type="repeat" description="ANK" evidence="3">
    <location>
        <begin position="122"/>
        <end position="157"/>
    </location>
</feature>
<keyword evidence="1" id="KW-0677">Repeat</keyword>
<reference evidence="4 5" key="1">
    <citation type="submission" date="2018-05" db="EMBL/GenBank/DDBJ databases">
        <title>Genomic Encyclopedia of Type Strains, Phase IV (KMG-IV): sequencing the most valuable type-strain genomes for metagenomic binning, comparative biology and taxonomic classification.</title>
        <authorList>
            <person name="Goeker M."/>
        </authorList>
    </citation>
    <scope>NUCLEOTIDE SEQUENCE [LARGE SCALE GENOMIC DNA]</scope>
    <source>
        <strain evidence="4 5">DSM 26006</strain>
    </source>
</reference>